<accession>A0A6H5G0D7</accession>
<name>A0A6H5G0D7_9HEMI</name>
<evidence type="ECO:0000313" key="2">
    <source>
        <dbReference type="EMBL" id="CAA9995156.1"/>
    </source>
</evidence>
<evidence type="ECO:0000256" key="1">
    <source>
        <dbReference type="SAM" id="MobiDB-lite"/>
    </source>
</evidence>
<feature type="region of interest" description="Disordered" evidence="1">
    <location>
        <begin position="1"/>
        <end position="63"/>
    </location>
</feature>
<organism evidence="2 4">
    <name type="scientific">Nesidiocoris tenuis</name>
    <dbReference type="NCBI Taxonomy" id="355587"/>
    <lineage>
        <taxon>Eukaryota</taxon>
        <taxon>Metazoa</taxon>
        <taxon>Ecdysozoa</taxon>
        <taxon>Arthropoda</taxon>
        <taxon>Hexapoda</taxon>
        <taxon>Insecta</taxon>
        <taxon>Pterygota</taxon>
        <taxon>Neoptera</taxon>
        <taxon>Paraneoptera</taxon>
        <taxon>Hemiptera</taxon>
        <taxon>Heteroptera</taxon>
        <taxon>Panheteroptera</taxon>
        <taxon>Cimicomorpha</taxon>
        <taxon>Miridae</taxon>
        <taxon>Dicyphina</taxon>
        <taxon>Nesidiocoris</taxon>
    </lineage>
</organism>
<evidence type="ECO:0000313" key="3">
    <source>
        <dbReference type="EMBL" id="CAA9995158.1"/>
    </source>
</evidence>
<proteinExistence type="predicted"/>
<reference evidence="2 4" key="1">
    <citation type="submission" date="2020-02" db="EMBL/GenBank/DDBJ databases">
        <authorList>
            <person name="Ferguson B K."/>
        </authorList>
    </citation>
    <scope>NUCLEOTIDE SEQUENCE [LARGE SCALE GENOMIC DNA]</scope>
</reference>
<sequence length="92" mass="9892">MDDCVSDGGSSGLGGDPLARLSDLGSCSSWSASPEPPEEGTPEPEDRTSTRTSTATDDESPIGWQQRCLALQLEFQKYKLQSSKAKDALREK</sequence>
<evidence type="ECO:0000313" key="4">
    <source>
        <dbReference type="Proteomes" id="UP000479000"/>
    </source>
</evidence>
<dbReference type="EMBL" id="CADCXU010003137">
    <property type="protein sequence ID" value="CAA9995158.1"/>
    <property type="molecule type" value="Genomic_DNA"/>
</dbReference>
<dbReference type="AlphaFoldDB" id="A0A6H5G0D7"/>
<protein>
    <submittedName>
        <fullName evidence="2">Uncharacterized protein</fullName>
    </submittedName>
</protein>
<feature type="non-terminal residue" evidence="2">
    <location>
        <position position="92"/>
    </location>
</feature>
<gene>
    <name evidence="2" type="ORF">NTEN_LOCUS1947</name>
    <name evidence="3" type="ORF">NTEN_LOCUS1949</name>
</gene>
<dbReference type="Proteomes" id="UP000479000">
    <property type="component" value="Unassembled WGS sequence"/>
</dbReference>
<keyword evidence="4" id="KW-1185">Reference proteome</keyword>
<dbReference type="EMBL" id="CADCXU010003135">
    <property type="protein sequence ID" value="CAA9995156.1"/>
    <property type="molecule type" value="Genomic_DNA"/>
</dbReference>